<proteinExistence type="predicted"/>
<organism evidence="1">
    <name type="scientific">marine metagenome</name>
    <dbReference type="NCBI Taxonomy" id="408172"/>
    <lineage>
        <taxon>unclassified sequences</taxon>
        <taxon>metagenomes</taxon>
        <taxon>ecological metagenomes</taxon>
    </lineage>
</organism>
<accession>A0A382T4Q2</accession>
<evidence type="ECO:0000313" key="1">
    <source>
        <dbReference type="EMBL" id="SVD16792.1"/>
    </source>
</evidence>
<name>A0A382T4Q2_9ZZZZ</name>
<reference evidence="1" key="1">
    <citation type="submission" date="2018-05" db="EMBL/GenBank/DDBJ databases">
        <authorList>
            <person name="Lanie J.A."/>
            <person name="Ng W.-L."/>
            <person name="Kazmierczak K.M."/>
            <person name="Andrzejewski T.M."/>
            <person name="Davidsen T.M."/>
            <person name="Wayne K.J."/>
            <person name="Tettelin H."/>
            <person name="Glass J.I."/>
            <person name="Rusch D."/>
            <person name="Podicherti R."/>
            <person name="Tsui H.-C.T."/>
            <person name="Winkler M.E."/>
        </authorList>
    </citation>
    <scope>NUCLEOTIDE SEQUENCE</scope>
</reference>
<dbReference type="EMBL" id="UINC01133706">
    <property type="protein sequence ID" value="SVD16792.1"/>
    <property type="molecule type" value="Genomic_DNA"/>
</dbReference>
<dbReference type="AlphaFoldDB" id="A0A382T4Q2"/>
<protein>
    <submittedName>
        <fullName evidence="1">Uncharacterized protein</fullName>
    </submittedName>
</protein>
<sequence>MNSIRTPLLVTFGNLPRPHRLYEEQKDR</sequence>
<gene>
    <name evidence="1" type="ORF">METZ01_LOCUS369646</name>
</gene>